<dbReference type="InterPro" id="IPR035965">
    <property type="entry name" value="PAS-like_dom_sf"/>
</dbReference>
<dbReference type="AlphaFoldDB" id="A0AAV8A5N1"/>
<evidence type="ECO:0000259" key="2">
    <source>
        <dbReference type="Pfam" id="PF13426"/>
    </source>
</evidence>
<dbReference type="Proteomes" id="UP001146793">
    <property type="component" value="Unassembled WGS sequence"/>
</dbReference>
<sequence>MGNGQGTNVSAKKLKAYKKLCNKSNEAIYFLDESSQYKYANKAAANLLGIKKPKDLMAYNPTIFSPKHQDHLKIDSGEAAKKILHQVFSSKEGKIDFIWQHQLLDGKKFYVHVYLTMIKVEDKSICQAIARKTSDPKLNLESSDNPIDSRLINIEANSDDISSSTQLSKKISTDETTEKTKDVNVSFLDVGEIELEKEFRNFSETVKQIVRANNDPTTERKVTEAIQEFSKLFDTGLKARDKVIIDLSKRSNRQRKEGKTRYRELENHLQTKLVLVEKLKIENENYKKQTEKLKLIVEEVKKSFDKQKKIERSIKKYYSAFENKEEK</sequence>
<dbReference type="Pfam" id="PF13426">
    <property type="entry name" value="PAS_9"/>
    <property type="match status" value="1"/>
</dbReference>
<feature type="coiled-coil region" evidence="1">
    <location>
        <begin position="262"/>
        <end position="303"/>
    </location>
</feature>
<accession>A0AAV8A5N1</accession>
<feature type="domain" description="PAS" evidence="2">
    <location>
        <begin position="26"/>
        <end position="129"/>
    </location>
</feature>
<dbReference type="CDD" id="cd00130">
    <property type="entry name" value="PAS"/>
    <property type="match status" value="1"/>
</dbReference>
<keyword evidence="1" id="KW-0175">Coiled coil</keyword>
<gene>
    <name evidence="3" type="ORF">M0812_00316</name>
</gene>
<organism evidence="3 4">
    <name type="scientific">Anaeramoeba flamelloides</name>
    <dbReference type="NCBI Taxonomy" id="1746091"/>
    <lineage>
        <taxon>Eukaryota</taxon>
        <taxon>Metamonada</taxon>
        <taxon>Anaeramoebidae</taxon>
        <taxon>Anaeramoeba</taxon>
    </lineage>
</organism>
<dbReference type="EMBL" id="JANTQA010000015">
    <property type="protein sequence ID" value="KAJ3447843.1"/>
    <property type="molecule type" value="Genomic_DNA"/>
</dbReference>
<evidence type="ECO:0000256" key="1">
    <source>
        <dbReference type="SAM" id="Coils"/>
    </source>
</evidence>
<dbReference type="Gene3D" id="3.30.450.20">
    <property type="entry name" value="PAS domain"/>
    <property type="match status" value="1"/>
</dbReference>
<protein>
    <recommendedName>
        <fullName evidence="2">PAS domain-containing protein</fullName>
    </recommendedName>
</protein>
<comment type="caution">
    <text evidence="3">The sequence shown here is derived from an EMBL/GenBank/DDBJ whole genome shotgun (WGS) entry which is preliminary data.</text>
</comment>
<proteinExistence type="predicted"/>
<name>A0AAV8A5N1_9EUKA</name>
<evidence type="ECO:0000313" key="4">
    <source>
        <dbReference type="Proteomes" id="UP001146793"/>
    </source>
</evidence>
<dbReference type="InterPro" id="IPR000014">
    <property type="entry name" value="PAS"/>
</dbReference>
<dbReference type="SUPFAM" id="SSF55785">
    <property type="entry name" value="PYP-like sensor domain (PAS domain)"/>
    <property type="match status" value="1"/>
</dbReference>
<evidence type="ECO:0000313" key="3">
    <source>
        <dbReference type="EMBL" id="KAJ3447843.1"/>
    </source>
</evidence>
<reference evidence="3" key="1">
    <citation type="submission" date="2022-08" db="EMBL/GenBank/DDBJ databases">
        <title>Novel sulphate-reducing endosymbionts in the free-living metamonad Anaeramoeba.</title>
        <authorList>
            <person name="Jerlstrom-Hultqvist J."/>
            <person name="Cepicka I."/>
            <person name="Gallot-Lavallee L."/>
            <person name="Salas-Leiva D."/>
            <person name="Curtis B.A."/>
            <person name="Zahonova K."/>
            <person name="Pipaliya S."/>
            <person name="Dacks J."/>
            <person name="Roger A.J."/>
        </authorList>
    </citation>
    <scope>NUCLEOTIDE SEQUENCE</scope>
    <source>
        <strain evidence="3">Busselton2</strain>
    </source>
</reference>